<proteinExistence type="predicted"/>
<evidence type="ECO:0000256" key="1">
    <source>
        <dbReference type="SAM" id="MobiDB-lite"/>
    </source>
</evidence>
<dbReference type="EMBL" id="LCAK01000010">
    <property type="protein sequence ID" value="KKR88310.1"/>
    <property type="molecule type" value="Genomic_DNA"/>
</dbReference>
<dbReference type="Proteomes" id="UP000033918">
    <property type="component" value="Unassembled WGS sequence"/>
</dbReference>
<feature type="region of interest" description="Disordered" evidence="1">
    <location>
        <begin position="317"/>
        <end position="336"/>
    </location>
</feature>
<evidence type="ECO:0000313" key="4">
    <source>
        <dbReference type="Proteomes" id="UP000033918"/>
    </source>
</evidence>
<keyword evidence="2" id="KW-0812">Transmembrane</keyword>
<keyword evidence="2" id="KW-0472">Membrane</keyword>
<protein>
    <submittedName>
        <fullName evidence="3">Uncharacterized protein</fullName>
    </submittedName>
</protein>
<accession>A0A0G0WV20</accession>
<evidence type="ECO:0000256" key="2">
    <source>
        <dbReference type="SAM" id="Phobius"/>
    </source>
</evidence>
<gene>
    <name evidence="3" type="ORF">UU38_C0010G0003</name>
</gene>
<name>A0A0G0WV20_9BACT</name>
<reference evidence="3 4" key="1">
    <citation type="journal article" date="2015" name="Nature">
        <title>rRNA introns, odd ribosomes, and small enigmatic genomes across a large radiation of phyla.</title>
        <authorList>
            <person name="Brown C.T."/>
            <person name="Hug L.A."/>
            <person name="Thomas B.C."/>
            <person name="Sharon I."/>
            <person name="Castelle C.J."/>
            <person name="Singh A."/>
            <person name="Wilkins M.J."/>
            <person name="Williams K.H."/>
            <person name="Banfield J.F."/>
        </authorList>
    </citation>
    <scope>NUCLEOTIDE SEQUENCE [LARGE SCALE GENOMIC DNA]</scope>
</reference>
<organism evidence="3 4">
    <name type="scientific">Candidatus Wolfebacteria bacterium GW2011_GWB1_41_12</name>
    <dbReference type="NCBI Taxonomy" id="1619006"/>
    <lineage>
        <taxon>Bacteria</taxon>
        <taxon>Candidatus Wolfeibacteriota</taxon>
    </lineage>
</organism>
<evidence type="ECO:0000313" key="3">
    <source>
        <dbReference type="EMBL" id="KKR88310.1"/>
    </source>
</evidence>
<sequence>MKKIILPKKQKSVFTIPGIIVIAAIIVIIAAVVILGQRQPKGEKIPISPSQLMPSVSAAQARKTICNLKKEALFAQACQSKFDIVGKEDVKKIAELFVLLDQIQNDKSISDYERLLLAQAVFAVLPTKDSHAANLYQPALFSRLKDYLKSKNIVHAQKKAMSEEEFKKQMERDLQNVVGNLPKGDNAWVINIMVSKYSWIDGKSRPLYSHQFLEVFDPFPNNPNVNTRDISYHVRSIVGSKSSSQTVNVGSPEYKGTSDMMAYSFSIVSWNSQEYTGKDGPIEEEFLVKKNNFSDSFYQGEYYLTNLLDAVKMPSTKRPIERSDKKEPGIDSQTNTPREITCEKWKRLAGSKDCRQWAFYEKKGSGLWCADTTEELYRFTDYGMEPLFESRPPDYTYSFDPETCIITKEDYERNR</sequence>
<feature type="compositionally biased region" description="Basic and acidic residues" evidence="1">
    <location>
        <begin position="318"/>
        <end position="329"/>
    </location>
</feature>
<feature type="transmembrane region" description="Helical" evidence="2">
    <location>
        <begin position="12"/>
        <end position="36"/>
    </location>
</feature>
<dbReference type="AlphaFoldDB" id="A0A0G0WV20"/>
<keyword evidence="2" id="KW-1133">Transmembrane helix</keyword>
<comment type="caution">
    <text evidence="3">The sequence shown here is derived from an EMBL/GenBank/DDBJ whole genome shotgun (WGS) entry which is preliminary data.</text>
</comment>